<organism evidence="3 4">
    <name type="scientific">Microbacterium bandirmense</name>
    <dbReference type="NCBI Taxonomy" id="3122050"/>
    <lineage>
        <taxon>Bacteria</taxon>
        <taxon>Bacillati</taxon>
        <taxon>Actinomycetota</taxon>
        <taxon>Actinomycetes</taxon>
        <taxon>Micrococcales</taxon>
        <taxon>Microbacteriaceae</taxon>
        <taxon>Microbacterium</taxon>
    </lineage>
</organism>
<dbReference type="Gene3D" id="1.10.30.50">
    <property type="match status" value="1"/>
</dbReference>
<evidence type="ECO:0000256" key="1">
    <source>
        <dbReference type="SAM" id="MobiDB-lite"/>
    </source>
</evidence>
<dbReference type="CDD" id="cd00085">
    <property type="entry name" value="HNHc"/>
    <property type="match status" value="1"/>
</dbReference>
<feature type="compositionally biased region" description="Basic and acidic residues" evidence="1">
    <location>
        <begin position="234"/>
        <end position="247"/>
    </location>
</feature>
<evidence type="ECO:0000313" key="3">
    <source>
        <dbReference type="EMBL" id="MEJ1086714.1"/>
    </source>
</evidence>
<dbReference type="Proteomes" id="UP001371224">
    <property type="component" value="Unassembled WGS sequence"/>
</dbReference>
<feature type="compositionally biased region" description="Low complexity" evidence="1">
    <location>
        <begin position="258"/>
        <end position="288"/>
    </location>
</feature>
<dbReference type="RefSeq" id="WP_337330398.1">
    <property type="nucleotide sequence ID" value="NZ_JBBDGM010000001.1"/>
</dbReference>
<protein>
    <submittedName>
        <fullName evidence="3">DUF222 domain-containing protein</fullName>
    </submittedName>
</protein>
<evidence type="ECO:0000313" key="4">
    <source>
        <dbReference type="Proteomes" id="UP001371224"/>
    </source>
</evidence>
<comment type="caution">
    <text evidence="3">The sequence shown here is derived from an EMBL/GenBank/DDBJ whole genome shotgun (WGS) entry which is preliminary data.</text>
</comment>
<feature type="domain" description="HNH nuclease" evidence="2">
    <location>
        <begin position="460"/>
        <end position="512"/>
    </location>
</feature>
<accession>A0ABU8L5X4</accession>
<feature type="region of interest" description="Disordered" evidence="1">
    <location>
        <begin position="558"/>
        <end position="581"/>
    </location>
</feature>
<keyword evidence="4" id="KW-1185">Reference proteome</keyword>
<name>A0ABU8L5X4_9MICO</name>
<dbReference type="InterPro" id="IPR003615">
    <property type="entry name" value="HNH_nuc"/>
</dbReference>
<gene>
    <name evidence="3" type="ORF">WDU99_00100</name>
</gene>
<dbReference type="EMBL" id="JBBDGM010000001">
    <property type="protein sequence ID" value="MEJ1086714.1"/>
    <property type="molecule type" value="Genomic_DNA"/>
</dbReference>
<sequence>MASSITDRLEQQSALLDEWLEVRREINRAEARAAALLAERAVLMDADVAEQPQHREAIERSMVAEFSAAGNIARGTVERAVSDARFLATGEYPALSASYAAGMVSAAHVREILHAASPVREAVAAGTADPDALDVYDSAAVVFAESESPARTRVHAREVAAALAGSTITDRHERARSERTVTVRSVGDGLALLQVILPEHLALAIHDRLTQMARHQKQHGEDREPTLPLDEDALQDKLDNDPRHYGPENDTGTGTGTGDATFSGSGTGSSSGSSTGSSSDSEGAHSGETIFGAGDTFTRDPFTTGPGSDPFYTGLGDDGTEYVNGVRVPPDDDPFHGDPDAYWAHVEAMITAGPQVIHLPTDERTLDQIRADLLTDLLLTATPTEVHGTGLENITARIQVTVAATTLTGADNKPAQLDGHGELHPDIARSLAGRNTGWTRLFLDPTGMVTETDTYTPTEPMRRFLRARDQHCRFPGCRMPVHRSEIDHTHDHAHGGPTATDNLAHLCKTHHALKHPDIDDQHRWTARQLPNWDLQWTSPAGRIHTETPPRRVMFVPSGPLSSESPTIPAWTTAPAGSDAPF</sequence>
<evidence type="ECO:0000259" key="2">
    <source>
        <dbReference type="SMART" id="SM00507"/>
    </source>
</evidence>
<feature type="region of interest" description="Disordered" evidence="1">
    <location>
        <begin position="234"/>
        <end position="318"/>
    </location>
</feature>
<proteinExistence type="predicted"/>
<reference evidence="3 4" key="1">
    <citation type="submission" date="2024-02" db="EMBL/GenBank/DDBJ databases">
        <authorList>
            <person name="Saticioglu I.B."/>
        </authorList>
    </citation>
    <scope>NUCLEOTIDE SEQUENCE [LARGE SCALE GENOMIC DNA]</scope>
    <source>
        <strain evidence="3 4">Mu-80</strain>
    </source>
</reference>
<dbReference type="SMART" id="SM00507">
    <property type="entry name" value="HNHc"/>
    <property type="match status" value="1"/>
</dbReference>